<evidence type="ECO:0000256" key="1">
    <source>
        <dbReference type="SAM" id="MobiDB-lite"/>
    </source>
</evidence>
<sequence>MSVEIQSSRHLLSQPLWIKDPNYFDLQSLQRLDYRWHLGTSRKTEPEGIRARSYKPKVSAYRSTLNWDLGEKSKSVSVVDARQKIDVLENFSGSLTSLLNQQPRDWLIDDYDSRHKQWRRTDEIVRSKEPFTKMSLYREHFSPKEADRVQPVKPVHEPLKTSEKFSDESVYTHEYTPKPIVLDNSNTKYRKICLPLEMIPQKVMPTANAKIRENFATNRDPLKSTTYREDFQKHVSKNNGPVMCRKLAPKLKMSNVIKPPYDILELNPITISSYRLNYTNSVEKQNSYDQLPAAGLPTSGGPIKSQRQTYSFSCDGHPKEKDNTGESLSHPPVHQLSRSRCLPNIIEQIENKWPYLEHRKGCFYTTKQLDGNF</sequence>
<organism evidence="2 3">
    <name type="scientific">Trichobilharzia regenti</name>
    <name type="common">Nasal bird schistosome</name>
    <dbReference type="NCBI Taxonomy" id="157069"/>
    <lineage>
        <taxon>Eukaryota</taxon>
        <taxon>Metazoa</taxon>
        <taxon>Spiralia</taxon>
        <taxon>Lophotrochozoa</taxon>
        <taxon>Platyhelminthes</taxon>
        <taxon>Trematoda</taxon>
        <taxon>Digenea</taxon>
        <taxon>Strigeidida</taxon>
        <taxon>Schistosomatoidea</taxon>
        <taxon>Schistosomatidae</taxon>
        <taxon>Trichobilharzia</taxon>
    </lineage>
</organism>
<evidence type="ECO:0000313" key="3">
    <source>
        <dbReference type="WBParaSite" id="TREG1_42730.1"/>
    </source>
</evidence>
<name>A0AA85JU73_TRIRE</name>
<dbReference type="WBParaSite" id="TREG1_42730.1">
    <property type="protein sequence ID" value="TREG1_42730.1"/>
    <property type="gene ID" value="TREG1_42730"/>
</dbReference>
<evidence type="ECO:0000313" key="2">
    <source>
        <dbReference type="Proteomes" id="UP000050795"/>
    </source>
</evidence>
<accession>A0AA85JU73</accession>
<protein>
    <submittedName>
        <fullName evidence="3">Uncharacterized protein</fullName>
    </submittedName>
</protein>
<feature type="region of interest" description="Disordered" evidence="1">
    <location>
        <begin position="296"/>
        <end position="334"/>
    </location>
</feature>
<reference evidence="3" key="2">
    <citation type="submission" date="2023-11" db="UniProtKB">
        <authorList>
            <consortium name="WormBaseParasite"/>
        </authorList>
    </citation>
    <scope>IDENTIFICATION</scope>
</reference>
<dbReference type="Proteomes" id="UP000050795">
    <property type="component" value="Unassembled WGS sequence"/>
</dbReference>
<keyword evidence="2" id="KW-1185">Reference proteome</keyword>
<proteinExistence type="predicted"/>
<dbReference type="AlphaFoldDB" id="A0AA85JU73"/>
<reference evidence="2" key="1">
    <citation type="submission" date="2022-06" db="EMBL/GenBank/DDBJ databases">
        <authorList>
            <person name="Berger JAMES D."/>
            <person name="Berger JAMES D."/>
        </authorList>
    </citation>
    <scope>NUCLEOTIDE SEQUENCE [LARGE SCALE GENOMIC DNA]</scope>
</reference>